<dbReference type="Pfam" id="PF20256">
    <property type="entry name" value="MoCoBD_2"/>
    <property type="match status" value="1"/>
</dbReference>
<proteinExistence type="predicted"/>
<dbReference type="PANTHER" id="PTHR47495:SF2">
    <property type="entry name" value="ALDEHYDE DEHYDROGENASE"/>
    <property type="match status" value="1"/>
</dbReference>
<dbReference type="InterPro" id="IPR046867">
    <property type="entry name" value="AldOxase/xan_DH_MoCoBD2"/>
</dbReference>
<dbReference type="GO" id="GO:0047121">
    <property type="term" value="F:isoquinoline 1-oxidoreductase activity"/>
    <property type="evidence" value="ECO:0007669"/>
    <property type="project" value="UniProtKB-EC"/>
</dbReference>
<accession>A0A1P8USE9</accession>
<gene>
    <name evidence="2" type="ORF">Ga0080574_TMP1924</name>
</gene>
<dbReference type="EMBL" id="CP015093">
    <property type="protein sequence ID" value="APZ52258.1"/>
    <property type="molecule type" value="Genomic_DNA"/>
</dbReference>
<reference evidence="2 3" key="1">
    <citation type="submission" date="2016-04" db="EMBL/GenBank/DDBJ databases">
        <title>Deep-sea bacteria in the southern Pacific.</title>
        <authorList>
            <person name="Tang K."/>
        </authorList>
    </citation>
    <scope>NUCLEOTIDE SEQUENCE [LARGE SCALE GENOMIC DNA]</scope>
    <source>
        <strain evidence="2 3">JLT2014</strain>
    </source>
</reference>
<dbReference type="PANTHER" id="PTHR47495">
    <property type="entry name" value="ALDEHYDE DEHYDROGENASE"/>
    <property type="match status" value="1"/>
</dbReference>
<evidence type="ECO:0000259" key="1">
    <source>
        <dbReference type="SMART" id="SM01008"/>
    </source>
</evidence>
<dbReference type="KEGG" id="paby:Ga0080574_TMP1924"/>
<dbReference type="Gene3D" id="3.90.1170.50">
    <property type="entry name" value="Aldehyde oxidase/xanthine dehydrogenase, a/b hammerhead"/>
    <property type="match status" value="1"/>
</dbReference>
<dbReference type="SUPFAM" id="SSF54665">
    <property type="entry name" value="CO dehydrogenase molybdoprotein N-domain-like"/>
    <property type="match status" value="1"/>
</dbReference>
<evidence type="ECO:0000313" key="3">
    <source>
        <dbReference type="Proteomes" id="UP000187059"/>
    </source>
</evidence>
<dbReference type="STRING" id="1250539.Ga0080574_TMP1924"/>
<dbReference type="EC" id="1.3.99.16" evidence="2"/>
<sequence length="557" mass="60131">MRYGEVASLPVLATTAGEIAEDSLKSRSEWSIIGTDVDRLDIPDKTTGATQYSIDVNLPDMVYAVQLLAPVEGETPTINSDEAARAVDGVIDVIALPNSVNVLARSFWAALAGRDVLDVTWSETSLFRSADSETELENLAAVVDDLDADSVVWEARGEEISDYSADGVITRHYTTEHVYHAQMEPLNAVASVDADGSGAEIWLGTQSQTVSVAVAAAVLGTTPDRIRLNAMQMGGGFGRRTWFARELLRDALILSRSSGRPVKLVWTREDDVKQGWLRAATVHRFDAILDNEGTLSAMRHRIAAPSTFQFVQPDRWDPDVGRDPLIMEGSETRDYDIPAFRAEHLLIPRASRLSAWRGIGWGPVCFARECFIDELAAQAGSDPVSFRRKLLANSPRGLSVFDAVVAMSDFGNAPEGKAHGIAFAGYKTGFASGVAEVSHEGGRIRVHRFWAAVDPGLVVHPQSYRSQVEGGILFGISTVLSERSSFTGGQIDQSNFYDYEPIRMYDVPDIEIRLIDSGNPPSGGGEIGVPMAAPAVANALRALTGSAPSHLPFSSGA</sequence>
<dbReference type="InterPro" id="IPR000674">
    <property type="entry name" value="Ald_Oxase/Xan_DH_a/b"/>
</dbReference>
<protein>
    <submittedName>
        <fullName evidence="2">Isoquinoline 1-oxidoreductase, beta subunit</fullName>
        <ecNumber evidence="2">1.3.99.16</ecNumber>
    </submittedName>
</protein>
<dbReference type="InterPro" id="IPR052516">
    <property type="entry name" value="N-heterocyclic_Hydroxylase"/>
</dbReference>
<feature type="domain" description="Aldehyde oxidase/xanthine dehydrogenase a/b hammerhead" evidence="1">
    <location>
        <begin position="47"/>
        <end position="125"/>
    </location>
</feature>
<dbReference type="InterPro" id="IPR008274">
    <property type="entry name" value="AldOxase/xan_DH_MoCoBD1"/>
</dbReference>
<dbReference type="InterPro" id="IPR037165">
    <property type="entry name" value="AldOxase/xan_DH_Mopterin-bd_sf"/>
</dbReference>
<dbReference type="Proteomes" id="UP000187059">
    <property type="component" value="Chromosome"/>
</dbReference>
<keyword evidence="2" id="KW-0560">Oxidoreductase</keyword>
<dbReference type="SUPFAM" id="SSF56003">
    <property type="entry name" value="Molybdenum cofactor-binding domain"/>
    <property type="match status" value="1"/>
</dbReference>
<dbReference type="Pfam" id="PF02738">
    <property type="entry name" value="MoCoBD_1"/>
    <property type="match status" value="1"/>
</dbReference>
<organism evidence="2 3">
    <name type="scientific">Salipiger abyssi</name>
    <dbReference type="NCBI Taxonomy" id="1250539"/>
    <lineage>
        <taxon>Bacteria</taxon>
        <taxon>Pseudomonadati</taxon>
        <taxon>Pseudomonadota</taxon>
        <taxon>Alphaproteobacteria</taxon>
        <taxon>Rhodobacterales</taxon>
        <taxon>Roseobacteraceae</taxon>
        <taxon>Salipiger</taxon>
    </lineage>
</organism>
<evidence type="ECO:0000313" key="2">
    <source>
        <dbReference type="EMBL" id="APZ52258.1"/>
    </source>
</evidence>
<dbReference type="SMART" id="SM01008">
    <property type="entry name" value="Ald_Xan_dh_C"/>
    <property type="match status" value="1"/>
</dbReference>
<dbReference type="Gene3D" id="3.30.365.10">
    <property type="entry name" value="Aldehyde oxidase/xanthine dehydrogenase, molybdopterin binding domain"/>
    <property type="match status" value="3"/>
</dbReference>
<dbReference type="InterPro" id="IPR036856">
    <property type="entry name" value="Ald_Oxase/Xan_DH_a/b_sf"/>
</dbReference>
<name>A0A1P8USE9_9RHOB</name>
<dbReference type="AlphaFoldDB" id="A0A1P8USE9"/>
<keyword evidence="3" id="KW-1185">Reference proteome</keyword>